<feature type="domain" description="Rieske" evidence="5">
    <location>
        <begin position="112"/>
        <end position="210"/>
    </location>
</feature>
<dbReference type="EC" id="4.1.1.44" evidence="6"/>
<dbReference type="Pfam" id="PF02627">
    <property type="entry name" value="CMD"/>
    <property type="match status" value="1"/>
</dbReference>
<dbReference type="Gene3D" id="2.102.10.10">
    <property type="entry name" value="Rieske [2Fe-2S] iron-sulphur domain"/>
    <property type="match status" value="1"/>
</dbReference>
<keyword evidence="6" id="KW-0456">Lyase</keyword>
<dbReference type="SUPFAM" id="SSF50022">
    <property type="entry name" value="ISP domain"/>
    <property type="match status" value="1"/>
</dbReference>
<keyword evidence="2" id="KW-0479">Metal-binding</keyword>
<dbReference type="GO" id="GO:0047575">
    <property type="term" value="F:4-carboxymuconolactone decarboxylase activity"/>
    <property type="evidence" value="ECO:0007669"/>
    <property type="project" value="UniProtKB-EC"/>
</dbReference>
<dbReference type="InterPro" id="IPR017941">
    <property type="entry name" value="Rieske_2Fe-2S"/>
</dbReference>
<organism evidence="6">
    <name type="scientific">Magnetococcus massalia (strain MO-1)</name>
    <dbReference type="NCBI Taxonomy" id="451514"/>
    <lineage>
        <taxon>Bacteria</taxon>
        <taxon>Pseudomonadati</taxon>
        <taxon>Pseudomonadota</taxon>
        <taxon>Magnetococcia</taxon>
        <taxon>Magnetococcales</taxon>
        <taxon>Magnetococcaceae</taxon>
        <taxon>Magnetococcus</taxon>
    </lineage>
</organism>
<evidence type="ECO:0000256" key="1">
    <source>
        <dbReference type="ARBA" id="ARBA00022714"/>
    </source>
</evidence>
<dbReference type="InterPro" id="IPR029032">
    <property type="entry name" value="AhpD-like"/>
</dbReference>
<keyword evidence="3" id="KW-0408">Iron</keyword>
<dbReference type="SUPFAM" id="SSF69118">
    <property type="entry name" value="AhpD-like"/>
    <property type="match status" value="1"/>
</dbReference>
<keyword evidence="1" id="KW-0001">2Fe-2S</keyword>
<proteinExistence type="predicted"/>
<name>A0A1S7LIH9_MAGMO</name>
<dbReference type="GO" id="GO:0046872">
    <property type="term" value="F:metal ion binding"/>
    <property type="evidence" value="ECO:0007669"/>
    <property type="project" value="UniProtKB-KW"/>
</dbReference>
<evidence type="ECO:0000313" key="6">
    <source>
        <dbReference type="EMBL" id="CRH06730.1"/>
    </source>
</evidence>
<evidence type="ECO:0000259" key="5">
    <source>
        <dbReference type="PROSITE" id="PS51296"/>
    </source>
</evidence>
<dbReference type="GO" id="GO:0051920">
    <property type="term" value="F:peroxiredoxin activity"/>
    <property type="evidence" value="ECO:0007669"/>
    <property type="project" value="InterPro"/>
</dbReference>
<gene>
    <name evidence="6" type="ORF">MAGMO_2573</name>
</gene>
<dbReference type="AlphaFoldDB" id="A0A1S7LIH9"/>
<keyword evidence="4" id="KW-0411">Iron-sulfur</keyword>
<dbReference type="Pfam" id="PF00355">
    <property type="entry name" value="Rieske"/>
    <property type="match status" value="1"/>
</dbReference>
<evidence type="ECO:0000256" key="4">
    <source>
        <dbReference type="ARBA" id="ARBA00023014"/>
    </source>
</evidence>
<evidence type="ECO:0000256" key="2">
    <source>
        <dbReference type="ARBA" id="ARBA00022723"/>
    </source>
</evidence>
<sequence>MSKALRYLAAARPAAATSLLTFYKESVQALDDKTRCLIQIVTKVTVGTERGLRQYAPKALKAGATKEEILDAVLMAFPAAGLNKVLDAIVVLQELDLVPDVSEKGADEAVDPDLGALEEYPVGKLSCVSRGSESYILYRVDARDVKVWQSRCPHAKASLCKGVDHGDKVECKVHNWVFDLESGACVEPDPEGKPGLMAVAVKVVEGRVLLA</sequence>
<dbReference type="PROSITE" id="PS51296">
    <property type="entry name" value="RIESKE"/>
    <property type="match status" value="1"/>
</dbReference>
<accession>A0A1S7LIH9</accession>
<dbReference type="EMBL" id="LO017727">
    <property type="protein sequence ID" value="CRH06730.1"/>
    <property type="molecule type" value="Genomic_DNA"/>
</dbReference>
<reference evidence="6" key="1">
    <citation type="submission" date="2015-04" db="EMBL/GenBank/DDBJ databases">
        <authorList>
            <person name="Syromyatnikov M.Y."/>
            <person name="Popov V.N."/>
        </authorList>
    </citation>
    <scope>NUCLEOTIDE SEQUENCE</scope>
    <source>
        <strain evidence="6">MO-1</strain>
    </source>
</reference>
<dbReference type="InterPro" id="IPR003779">
    <property type="entry name" value="CMD-like"/>
</dbReference>
<dbReference type="InterPro" id="IPR036922">
    <property type="entry name" value="Rieske_2Fe-2S_sf"/>
</dbReference>
<protein>
    <submittedName>
        <fullName evidence="6">Putative Carboxymuconolactone decarboxylase</fullName>
        <ecNumber evidence="6">4.1.1.44</ecNumber>
    </submittedName>
</protein>
<dbReference type="GO" id="GO:0051537">
    <property type="term" value="F:2 iron, 2 sulfur cluster binding"/>
    <property type="evidence" value="ECO:0007669"/>
    <property type="project" value="UniProtKB-KW"/>
</dbReference>
<evidence type="ECO:0000256" key="3">
    <source>
        <dbReference type="ARBA" id="ARBA00023004"/>
    </source>
</evidence>
<dbReference type="Gene3D" id="1.20.1290.10">
    <property type="entry name" value="AhpD-like"/>
    <property type="match status" value="1"/>
</dbReference>